<feature type="compositionally biased region" description="Basic residues" evidence="1">
    <location>
        <begin position="87"/>
        <end position="98"/>
    </location>
</feature>
<evidence type="ECO:0000313" key="3">
    <source>
        <dbReference type="Proteomes" id="UP000002494"/>
    </source>
</evidence>
<proteinExistence type="predicted"/>
<feature type="compositionally biased region" description="Basic and acidic residues" evidence="1">
    <location>
        <begin position="172"/>
        <end position="182"/>
    </location>
</feature>
<evidence type="ECO:0000313" key="2">
    <source>
        <dbReference type="Ensembl" id="ENSRNOP00000106781.1"/>
    </source>
</evidence>
<evidence type="ECO:0000256" key="1">
    <source>
        <dbReference type="SAM" id="MobiDB-lite"/>
    </source>
</evidence>
<dbReference type="Proteomes" id="UP000002494">
    <property type="component" value="Chromosome 19"/>
</dbReference>
<feature type="region of interest" description="Disordered" evidence="1">
    <location>
        <begin position="35"/>
        <end position="162"/>
    </location>
</feature>
<reference evidence="2" key="2">
    <citation type="submission" date="2025-08" db="UniProtKB">
        <authorList>
            <consortium name="Ensembl"/>
        </authorList>
    </citation>
    <scope>IDENTIFICATION</scope>
    <source>
        <strain evidence="2">Brown Norway</strain>
    </source>
</reference>
<accession>A0ABK0LQA3</accession>
<keyword evidence="3" id="KW-1185">Reference proteome</keyword>
<name>A0ABK0LQA3_RAT</name>
<organism evidence="2 3">
    <name type="scientific">Rattus norvegicus</name>
    <name type="common">Rat</name>
    <dbReference type="NCBI Taxonomy" id="10116"/>
    <lineage>
        <taxon>Eukaryota</taxon>
        <taxon>Metazoa</taxon>
        <taxon>Chordata</taxon>
        <taxon>Craniata</taxon>
        <taxon>Vertebrata</taxon>
        <taxon>Euteleostomi</taxon>
        <taxon>Mammalia</taxon>
        <taxon>Eutheria</taxon>
        <taxon>Euarchontoglires</taxon>
        <taxon>Glires</taxon>
        <taxon>Rodentia</taxon>
        <taxon>Myomorpha</taxon>
        <taxon>Muroidea</taxon>
        <taxon>Muridae</taxon>
        <taxon>Murinae</taxon>
        <taxon>Rattus</taxon>
    </lineage>
</organism>
<reference evidence="2" key="1">
    <citation type="submission" date="2024-01" db="EMBL/GenBank/DDBJ databases">
        <title>GRCr8: a new rat reference genome assembly contstructed from accurate long reads and long range scaffolding.</title>
        <authorList>
            <person name="Doris P.A."/>
            <person name="Kalbfleisch T."/>
            <person name="Li K."/>
            <person name="Howe K."/>
            <person name="Wood J."/>
        </authorList>
    </citation>
    <scope>NUCLEOTIDE SEQUENCE [LARGE SCALE GENOMIC DNA]</scope>
    <source>
        <strain evidence="2">Brown Norway</strain>
    </source>
</reference>
<dbReference type="Ensembl" id="ENSRNOT00000157625.1">
    <property type="protein sequence ID" value="ENSRNOP00000106781.1"/>
    <property type="gene ID" value="ENSRNOG00000083099.1"/>
</dbReference>
<reference evidence="2" key="3">
    <citation type="submission" date="2025-09" db="UniProtKB">
        <authorList>
            <consortium name="Ensembl"/>
        </authorList>
    </citation>
    <scope>IDENTIFICATION</scope>
    <source>
        <strain evidence="2">Brown Norway</strain>
    </source>
</reference>
<feature type="region of interest" description="Disordered" evidence="1">
    <location>
        <begin position="167"/>
        <end position="186"/>
    </location>
</feature>
<feature type="compositionally biased region" description="Polar residues" evidence="1">
    <location>
        <begin position="144"/>
        <end position="156"/>
    </location>
</feature>
<feature type="compositionally biased region" description="Basic and acidic residues" evidence="1">
    <location>
        <begin position="74"/>
        <end position="83"/>
    </location>
</feature>
<feature type="region of interest" description="Disordered" evidence="1">
    <location>
        <begin position="1"/>
        <end position="20"/>
    </location>
</feature>
<protein>
    <submittedName>
        <fullName evidence="2">Uncharacterized protein</fullName>
    </submittedName>
</protein>
<sequence length="205" mass="22657">MPGPRCSAAPDTCRSHRRPGLSELLISPGAVRRRLGRSGRWSFRGLGQETPAAVAAEDTPKRNAAHSPAPARSRRPDLSRREVSGFSRKRTRAHRRTARSTQRGHSPPGRCRPRAPGDPGWTVEGDLFEASRATHLPRVERSGLQHSSPPAISEPQSRLPKRLEQCLAPGHPLREGRDKPSAQEDFPCAEWRGLHNIGRWPPSLS</sequence>